<keyword evidence="3" id="KW-1185">Reference proteome</keyword>
<accession>A0ABQ3EF51</accession>
<dbReference type="InterPro" id="IPR036388">
    <property type="entry name" value="WH-like_DNA-bd_sf"/>
</dbReference>
<dbReference type="InterPro" id="IPR036390">
    <property type="entry name" value="WH_DNA-bd_sf"/>
</dbReference>
<proteinExistence type="predicted"/>
<dbReference type="SMART" id="SM00418">
    <property type="entry name" value="HTH_ARSR"/>
    <property type="match status" value="1"/>
</dbReference>
<dbReference type="InterPro" id="IPR052543">
    <property type="entry name" value="HTH_Metal-responsive_Reg"/>
</dbReference>
<comment type="caution">
    <text evidence="2">The sequence shown here is derived from an EMBL/GenBank/DDBJ whole genome shotgun (WGS) entry which is preliminary data.</text>
</comment>
<dbReference type="PANTHER" id="PTHR39168">
    <property type="entry name" value="TRANSCRIPTIONAL REGULATOR-RELATED"/>
    <property type="match status" value="1"/>
</dbReference>
<dbReference type="EMBL" id="BMXE01000002">
    <property type="protein sequence ID" value="GHB28736.1"/>
    <property type="molecule type" value="Genomic_DNA"/>
</dbReference>
<sequence>MTVEPRLDIIGAALADVSRTRILCEMMDGRAYTNKELASAAEISAQTASVHLKQLQAAGLTSSIRSGRCVYHRIASEDVASVLEALASLSPTDHLYRAKNRYLPEANTMRARSCYNHIAGRLGVLITNRLIALGVLRIQGEVVEIGAMGEAFFSKLEIDVPNLSISLKPPLKLCLDWTERRQHISGPLATALMEKTLKMNWLERRTGSRALLITELGYEVFEHDFGIARELIDGTDYP</sequence>
<evidence type="ECO:0000259" key="1">
    <source>
        <dbReference type="PROSITE" id="PS50987"/>
    </source>
</evidence>
<name>A0ABQ3EF51_9HYPH</name>
<dbReference type="CDD" id="cd00090">
    <property type="entry name" value="HTH_ARSR"/>
    <property type="match status" value="1"/>
</dbReference>
<organism evidence="2 3">
    <name type="scientific">Pseudovibrio japonicus</name>
    <dbReference type="NCBI Taxonomy" id="366534"/>
    <lineage>
        <taxon>Bacteria</taxon>
        <taxon>Pseudomonadati</taxon>
        <taxon>Pseudomonadota</taxon>
        <taxon>Alphaproteobacteria</taxon>
        <taxon>Hyphomicrobiales</taxon>
        <taxon>Stappiaceae</taxon>
        <taxon>Pseudovibrio</taxon>
    </lineage>
</organism>
<dbReference type="Gene3D" id="1.10.10.10">
    <property type="entry name" value="Winged helix-like DNA-binding domain superfamily/Winged helix DNA-binding domain"/>
    <property type="match status" value="1"/>
</dbReference>
<dbReference type="Proteomes" id="UP000637980">
    <property type="component" value="Unassembled WGS sequence"/>
</dbReference>
<protein>
    <submittedName>
        <fullName evidence="2">Transcriptional regulator</fullName>
    </submittedName>
</protein>
<dbReference type="InterPro" id="IPR001845">
    <property type="entry name" value="HTH_ArsR_DNA-bd_dom"/>
</dbReference>
<feature type="domain" description="HTH arsR-type" evidence="1">
    <location>
        <begin position="1"/>
        <end position="94"/>
    </location>
</feature>
<dbReference type="PROSITE" id="PS50987">
    <property type="entry name" value="HTH_ARSR_2"/>
    <property type="match status" value="1"/>
</dbReference>
<dbReference type="InterPro" id="IPR011991">
    <property type="entry name" value="ArsR-like_HTH"/>
</dbReference>
<dbReference type="Pfam" id="PF01022">
    <property type="entry name" value="HTH_5"/>
    <property type="match status" value="1"/>
</dbReference>
<evidence type="ECO:0000313" key="3">
    <source>
        <dbReference type="Proteomes" id="UP000637980"/>
    </source>
</evidence>
<dbReference type="PANTHER" id="PTHR39168:SF2">
    <property type="entry name" value="HTH-TYPE TRANSCRIPTIONAL REGULATOR CMTR"/>
    <property type="match status" value="1"/>
</dbReference>
<reference evidence="3" key="1">
    <citation type="journal article" date="2019" name="Int. J. Syst. Evol. Microbiol.">
        <title>The Global Catalogue of Microorganisms (GCM) 10K type strain sequencing project: providing services to taxonomists for standard genome sequencing and annotation.</title>
        <authorList>
            <consortium name="The Broad Institute Genomics Platform"/>
            <consortium name="The Broad Institute Genome Sequencing Center for Infectious Disease"/>
            <person name="Wu L."/>
            <person name="Ma J."/>
        </authorList>
    </citation>
    <scope>NUCLEOTIDE SEQUENCE [LARGE SCALE GENOMIC DNA]</scope>
    <source>
        <strain evidence="3">KCTC 12861</strain>
    </source>
</reference>
<dbReference type="RefSeq" id="WP_189436278.1">
    <property type="nucleotide sequence ID" value="NZ_BMXE01000002.1"/>
</dbReference>
<dbReference type="SUPFAM" id="SSF46785">
    <property type="entry name" value="Winged helix' DNA-binding domain"/>
    <property type="match status" value="1"/>
</dbReference>
<gene>
    <name evidence="2" type="ORF">GCM10007094_16640</name>
</gene>
<evidence type="ECO:0000313" key="2">
    <source>
        <dbReference type="EMBL" id="GHB28736.1"/>
    </source>
</evidence>